<feature type="transmembrane region" description="Helical" evidence="8">
    <location>
        <begin position="271"/>
        <end position="290"/>
    </location>
</feature>
<feature type="transmembrane region" description="Helical" evidence="8">
    <location>
        <begin position="356"/>
        <end position="375"/>
    </location>
</feature>
<dbReference type="InterPro" id="IPR004268">
    <property type="entry name" value="MurJ"/>
</dbReference>
<keyword evidence="7 8" id="KW-0472">Membrane</keyword>
<dbReference type="CDD" id="cd13123">
    <property type="entry name" value="MATE_MurJ_like"/>
    <property type="match status" value="1"/>
</dbReference>
<keyword evidence="5" id="KW-0573">Peptidoglycan synthesis</keyword>
<keyword evidence="6 8" id="KW-1133">Transmembrane helix</keyword>
<name>A0A1W1C699_9ZZZZ</name>
<evidence type="ECO:0000256" key="6">
    <source>
        <dbReference type="ARBA" id="ARBA00022989"/>
    </source>
</evidence>
<feature type="transmembrane region" description="Helical" evidence="8">
    <location>
        <begin position="382"/>
        <end position="400"/>
    </location>
</feature>
<dbReference type="PANTHER" id="PTHR47019:SF1">
    <property type="entry name" value="LIPID II FLIPPASE MURJ"/>
    <property type="match status" value="1"/>
</dbReference>
<keyword evidence="3 8" id="KW-0812">Transmembrane</keyword>
<dbReference type="NCBIfam" id="TIGR01695">
    <property type="entry name" value="murJ_mviN"/>
    <property type="match status" value="1"/>
</dbReference>
<feature type="transmembrane region" description="Helical" evidence="8">
    <location>
        <begin position="443"/>
        <end position="463"/>
    </location>
</feature>
<dbReference type="PRINTS" id="PR01806">
    <property type="entry name" value="VIRFACTRMVIN"/>
</dbReference>
<evidence type="ECO:0000256" key="3">
    <source>
        <dbReference type="ARBA" id="ARBA00022692"/>
    </source>
</evidence>
<feature type="transmembrane region" description="Helical" evidence="8">
    <location>
        <begin position="118"/>
        <end position="141"/>
    </location>
</feature>
<feature type="transmembrane region" description="Helical" evidence="8">
    <location>
        <begin position="148"/>
        <end position="170"/>
    </location>
</feature>
<accession>A0A1W1C699</accession>
<dbReference type="Pfam" id="PF03023">
    <property type="entry name" value="MurJ"/>
    <property type="match status" value="1"/>
</dbReference>
<feature type="transmembrane region" description="Helical" evidence="8">
    <location>
        <begin position="25"/>
        <end position="44"/>
    </location>
</feature>
<dbReference type="GO" id="GO:0015648">
    <property type="term" value="F:lipid-linked peptidoglycan transporter activity"/>
    <property type="evidence" value="ECO:0007669"/>
    <property type="project" value="TreeGrafter"/>
</dbReference>
<dbReference type="GO" id="GO:0005886">
    <property type="term" value="C:plasma membrane"/>
    <property type="evidence" value="ECO:0007669"/>
    <property type="project" value="UniProtKB-SubCell"/>
</dbReference>
<dbReference type="EMBL" id="FPHG01000048">
    <property type="protein sequence ID" value="SFV61296.1"/>
    <property type="molecule type" value="Genomic_DNA"/>
</dbReference>
<feature type="transmembrane region" description="Helical" evidence="8">
    <location>
        <begin position="310"/>
        <end position="336"/>
    </location>
</feature>
<evidence type="ECO:0000256" key="1">
    <source>
        <dbReference type="ARBA" id="ARBA00004651"/>
    </source>
</evidence>
<evidence type="ECO:0000256" key="7">
    <source>
        <dbReference type="ARBA" id="ARBA00023136"/>
    </source>
</evidence>
<dbReference type="GO" id="GO:0034204">
    <property type="term" value="P:lipid translocation"/>
    <property type="evidence" value="ECO:0007669"/>
    <property type="project" value="TreeGrafter"/>
</dbReference>
<dbReference type="GO" id="GO:0008360">
    <property type="term" value="P:regulation of cell shape"/>
    <property type="evidence" value="ECO:0007669"/>
    <property type="project" value="UniProtKB-KW"/>
</dbReference>
<sequence>MKLKSILTNSFGILFSRVTGLFRDILMASALGTSIYSDMFFIAFKLPNLFRRIFAEGAFTQSFMPSFIASKHKGVFAVSIFLRFIIFLIIMSIVVSFFPEVMTKALALGWSEETIKMASPLTAINFWYLDLVFIITFLATLLQYKEHFATTALSTSLLNLSMITALWIYMKESPENIAYAVSFAVLIGGLLQILAHIYTIHRLSLHKLLIGGWRYRKVKNIDDEKTRFNKLFIPAIWGNSTAQINAFIDTLLASFLLSGSISYLFYANRIFQLPLAIFAIATATALFPSISKAINNGKEDEAYKNLDKAFWILTFALGFAMVGGIVLAEPIIWLLFERGNFTESSTVQTVGVLTMYMIGLLPFGLAKLFSLFLYASHRQGKAAKIATYSLVVNIISSLILMQTMGVQGLALAGSLGGWVLFIFTVKEVGSQRFMTIIKNIKAIYFIVSMAIFWILLSWINNILVELIR</sequence>
<proteinExistence type="inferred from homology"/>
<evidence type="ECO:0000256" key="2">
    <source>
        <dbReference type="ARBA" id="ARBA00022475"/>
    </source>
</evidence>
<comment type="subcellular location">
    <subcellularLocation>
        <location evidence="1">Cell membrane</location>
        <topology evidence="1">Multi-pass membrane protein</topology>
    </subcellularLocation>
</comment>
<dbReference type="AlphaFoldDB" id="A0A1W1C699"/>
<evidence type="ECO:0000256" key="4">
    <source>
        <dbReference type="ARBA" id="ARBA00022960"/>
    </source>
</evidence>
<protein>
    <submittedName>
        <fullName evidence="9">Proposed peptidoglycan lipid II flippase MurJ</fullName>
    </submittedName>
</protein>
<feature type="transmembrane region" description="Helical" evidence="8">
    <location>
        <begin position="74"/>
        <end position="98"/>
    </location>
</feature>
<organism evidence="9">
    <name type="scientific">hydrothermal vent metagenome</name>
    <dbReference type="NCBI Taxonomy" id="652676"/>
    <lineage>
        <taxon>unclassified sequences</taxon>
        <taxon>metagenomes</taxon>
        <taxon>ecological metagenomes</taxon>
    </lineage>
</organism>
<reference evidence="9" key="1">
    <citation type="submission" date="2016-10" db="EMBL/GenBank/DDBJ databases">
        <authorList>
            <person name="de Groot N.N."/>
        </authorList>
    </citation>
    <scope>NUCLEOTIDE SEQUENCE</scope>
</reference>
<dbReference type="InterPro" id="IPR051050">
    <property type="entry name" value="Lipid_II_flippase_MurJ/MviN"/>
</dbReference>
<gene>
    <name evidence="9" type="ORF">MNB_SV-9-1437</name>
</gene>
<evidence type="ECO:0000313" key="9">
    <source>
        <dbReference type="EMBL" id="SFV61296.1"/>
    </source>
</evidence>
<dbReference type="HAMAP" id="MF_02078">
    <property type="entry name" value="MurJ_MviN"/>
    <property type="match status" value="1"/>
</dbReference>
<feature type="transmembrane region" description="Helical" evidence="8">
    <location>
        <begin position="176"/>
        <end position="198"/>
    </location>
</feature>
<dbReference type="PANTHER" id="PTHR47019">
    <property type="entry name" value="LIPID II FLIPPASE MURJ"/>
    <property type="match status" value="1"/>
</dbReference>
<dbReference type="GO" id="GO:0009252">
    <property type="term" value="P:peptidoglycan biosynthetic process"/>
    <property type="evidence" value="ECO:0007669"/>
    <property type="project" value="UniProtKB-KW"/>
</dbReference>
<evidence type="ECO:0000256" key="5">
    <source>
        <dbReference type="ARBA" id="ARBA00022984"/>
    </source>
</evidence>
<keyword evidence="2" id="KW-1003">Cell membrane</keyword>
<keyword evidence="4" id="KW-0133">Cell shape</keyword>
<evidence type="ECO:0000256" key="8">
    <source>
        <dbReference type="SAM" id="Phobius"/>
    </source>
</evidence>